<dbReference type="Proteomes" id="UP001230145">
    <property type="component" value="Unassembled WGS sequence"/>
</dbReference>
<evidence type="ECO:0000313" key="1">
    <source>
        <dbReference type="EMBL" id="MDP9833373.1"/>
    </source>
</evidence>
<comment type="caution">
    <text evidence="1">The sequence shown here is derived from an EMBL/GenBank/DDBJ whole genome shotgun (WGS) entry which is preliminary data.</text>
</comment>
<protein>
    <submittedName>
        <fullName evidence="1">Uncharacterized protein</fullName>
    </submittedName>
</protein>
<organism evidence="1 2">
    <name type="scientific">Trueperella abortisuis</name>
    <dbReference type="NCBI Taxonomy" id="445930"/>
    <lineage>
        <taxon>Bacteria</taxon>
        <taxon>Bacillati</taxon>
        <taxon>Actinomycetota</taxon>
        <taxon>Actinomycetes</taxon>
        <taxon>Actinomycetales</taxon>
        <taxon>Actinomycetaceae</taxon>
        <taxon>Trueperella</taxon>
    </lineage>
</organism>
<name>A0ABT9PL02_9ACTO</name>
<dbReference type="EMBL" id="JAUSQL010000001">
    <property type="protein sequence ID" value="MDP9833373.1"/>
    <property type="molecule type" value="Genomic_DNA"/>
</dbReference>
<reference evidence="1 2" key="1">
    <citation type="submission" date="2023-07" db="EMBL/GenBank/DDBJ databases">
        <title>Sequencing the genomes of 1000 actinobacteria strains.</title>
        <authorList>
            <person name="Klenk H.-P."/>
        </authorList>
    </citation>
    <scope>NUCLEOTIDE SEQUENCE [LARGE SCALE GENOMIC DNA]</scope>
    <source>
        <strain evidence="1 2">DSM 19515</strain>
    </source>
</reference>
<gene>
    <name evidence="1" type="ORF">J2S45_002052</name>
</gene>
<accession>A0ABT9PL02</accession>
<keyword evidence="2" id="KW-1185">Reference proteome</keyword>
<evidence type="ECO:0000313" key="2">
    <source>
        <dbReference type="Proteomes" id="UP001230145"/>
    </source>
</evidence>
<sequence>MSKVNRLDPADPDLDDAPDTGDVNLFLFL</sequence>
<proteinExistence type="predicted"/>